<protein>
    <recommendedName>
        <fullName evidence="3">Reverse transcriptase Ty1/copia-type domain-containing protein</fullName>
    </recommendedName>
</protein>
<dbReference type="PANTHER" id="PTHR11439:SF463">
    <property type="entry name" value="REVERSE TRANSCRIPTASE TY1_COPIA-TYPE DOMAIN-CONTAINING PROTEIN"/>
    <property type="match status" value="1"/>
</dbReference>
<dbReference type="EMBL" id="CP126653">
    <property type="protein sequence ID" value="WJZ89387.1"/>
    <property type="molecule type" value="Genomic_DNA"/>
</dbReference>
<name>A0ABY9C322_VITVI</name>
<evidence type="ECO:0008006" key="3">
    <source>
        <dbReference type="Google" id="ProtNLM"/>
    </source>
</evidence>
<dbReference type="PANTHER" id="PTHR11439">
    <property type="entry name" value="GAG-POL-RELATED RETROTRANSPOSON"/>
    <property type="match status" value="1"/>
</dbReference>
<accession>A0ABY9C322</accession>
<proteinExistence type="predicted"/>
<organism evidence="1 2">
    <name type="scientific">Vitis vinifera</name>
    <name type="common">Grape</name>
    <dbReference type="NCBI Taxonomy" id="29760"/>
    <lineage>
        <taxon>Eukaryota</taxon>
        <taxon>Viridiplantae</taxon>
        <taxon>Streptophyta</taxon>
        <taxon>Embryophyta</taxon>
        <taxon>Tracheophyta</taxon>
        <taxon>Spermatophyta</taxon>
        <taxon>Magnoliopsida</taxon>
        <taxon>eudicotyledons</taxon>
        <taxon>Gunneridae</taxon>
        <taxon>Pentapetalae</taxon>
        <taxon>rosids</taxon>
        <taxon>Vitales</taxon>
        <taxon>Vitaceae</taxon>
        <taxon>Viteae</taxon>
        <taxon>Vitis</taxon>
    </lineage>
</organism>
<feature type="non-terminal residue" evidence="1">
    <location>
        <position position="1"/>
    </location>
</feature>
<sequence>FYLTLSWPDITFVIHKLSQFLGQPSLPHLQVVHHLLHYLKSTPSQGLFLFSPSSLQLKVFSNVDWGSCLDTRKSITSFYIFIGDS</sequence>
<gene>
    <name evidence="1" type="ORF">VitviT2T_008610</name>
</gene>
<evidence type="ECO:0000313" key="1">
    <source>
        <dbReference type="EMBL" id="WJZ89387.1"/>
    </source>
</evidence>
<keyword evidence="2" id="KW-1185">Reference proteome</keyword>
<evidence type="ECO:0000313" key="2">
    <source>
        <dbReference type="Proteomes" id="UP001227230"/>
    </source>
</evidence>
<dbReference type="Proteomes" id="UP001227230">
    <property type="component" value="Chromosome 6"/>
</dbReference>
<reference evidence="1 2" key="1">
    <citation type="journal article" date="2023" name="Hortic Res">
        <title>The complete reference genome for grapevine (Vitis vinifera L.) genetics and breeding.</title>
        <authorList>
            <person name="Shi X."/>
            <person name="Cao S."/>
            <person name="Wang X."/>
            <person name="Huang S."/>
            <person name="Wang Y."/>
            <person name="Liu Z."/>
            <person name="Liu W."/>
            <person name="Leng X."/>
            <person name="Peng Y."/>
            <person name="Wang N."/>
            <person name="Wang Y."/>
            <person name="Ma Z."/>
            <person name="Xu X."/>
            <person name="Zhang F."/>
            <person name="Xue H."/>
            <person name="Zhong H."/>
            <person name="Wang Y."/>
            <person name="Zhang K."/>
            <person name="Velt A."/>
            <person name="Avia K."/>
            <person name="Holtgrawe D."/>
            <person name="Grimplet J."/>
            <person name="Matus J.T."/>
            <person name="Ware D."/>
            <person name="Wu X."/>
            <person name="Wang H."/>
            <person name="Liu C."/>
            <person name="Fang Y."/>
            <person name="Rustenholz C."/>
            <person name="Cheng Z."/>
            <person name="Xiao H."/>
            <person name="Zhou Y."/>
        </authorList>
    </citation>
    <scope>NUCLEOTIDE SEQUENCE [LARGE SCALE GENOMIC DNA]</scope>
    <source>
        <strain evidence="2">cv. Pinot noir / PN40024</strain>
        <tissue evidence="1">Leaf</tissue>
    </source>
</reference>